<gene>
    <name evidence="1" type="ORF">IWQ62_001842</name>
</gene>
<organism evidence="1 2">
    <name type="scientific">Dispira parvispora</name>
    <dbReference type="NCBI Taxonomy" id="1520584"/>
    <lineage>
        <taxon>Eukaryota</taxon>
        <taxon>Fungi</taxon>
        <taxon>Fungi incertae sedis</taxon>
        <taxon>Zoopagomycota</taxon>
        <taxon>Kickxellomycotina</taxon>
        <taxon>Dimargaritomycetes</taxon>
        <taxon>Dimargaritales</taxon>
        <taxon>Dimargaritaceae</taxon>
        <taxon>Dispira</taxon>
    </lineage>
</organism>
<dbReference type="Proteomes" id="UP001150925">
    <property type="component" value="Unassembled WGS sequence"/>
</dbReference>
<dbReference type="AlphaFoldDB" id="A0A9W8ARE8"/>
<proteinExistence type="predicted"/>
<evidence type="ECO:0000313" key="1">
    <source>
        <dbReference type="EMBL" id="KAJ1967470.1"/>
    </source>
</evidence>
<accession>A0A9W8ARE8</accession>
<dbReference type="PANTHER" id="PTHR31017">
    <property type="entry name" value="LATE SECRETORY PATHWAY PROTEIN AVL9-RELATED"/>
    <property type="match status" value="1"/>
</dbReference>
<dbReference type="OrthoDB" id="192887at2759"/>
<sequence length="227" mass="25599">NATKNFDVVVDLKSSRIDYVNPAMVEVAALTSADRKFMGKLMKNKESPPIPGVGKKSRTSFDELVVDDYREDKLRVIFQDYIERFLCTVQWTRAHRTSHSIMEALKNDYGQSFLKRWLASTVYANWCQVVPAGLKVDVANLGHPGSGASVFEDTRMLLLEQLDQSKLSSRIPISPVRDGLKSIFSTGSSLWSQRRTRAFSQVQGLWTNASSYFQNTKEPNPRESAGQ</sequence>
<feature type="non-terminal residue" evidence="1">
    <location>
        <position position="1"/>
    </location>
</feature>
<dbReference type="GO" id="GO:0005737">
    <property type="term" value="C:cytoplasm"/>
    <property type="evidence" value="ECO:0007669"/>
    <property type="project" value="TreeGrafter"/>
</dbReference>
<dbReference type="EMBL" id="JANBPY010000332">
    <property type="protein sequence ID" value="KAJ1967470.1"/>
    <property type="molecule type" value="Genomic_DNA"/>
</dbReference>
<evidence type="ECO:0000313" key="2">
    <source>
        <dbReference type="Proteomes" id="UP001150925"/>
    </source>
</evidence>
<name>A0A9W8ARE8_9FUNG</name>
<reference evidence="1" key="1">
    <citation type="submission" date="2022-07" db="EMBL/GenBank/DDBJ databases">
        <title>Phylogenomic reconstructions and comparative analyses of Kickxellomycotina fungi.</title>
        <authorList>
            <person name="Reynolds N.K."/>
            <person name="Stajich J.E."/>
            <person name="Barry K."/>
            <person name="Grigoriev I.V."/>
            <person name="Crous P."/>
            <person name="Smith M.E."/>
        </authorList>
    </citation>
    <scope>NUCLEOTIDE SEQUENCE</scope>
    <source>
        <strain evidence="1">RSA 1196</strain>
    </source>
</reference>
<keyword evidence="2" id="KW-1185">Reference proteome</keyword>
<comment type="caution">
    <text evidence="1">The sequence shown here is derived from an EMBL/GenBank/DDBJ whole genome shotgun (WGS) entry which is preliminary data.</text>
</comment>
<protein>
    <submittedName>
        <fullName evidence="1">Uncharacterized protein</fullName>
    </submittedName>
</protein>
<dbReference type="PANTHER" id="PTHR31017:SF1">
    <property type="entry name" value="LATE SECRETORY PATHWAY PROTEIN AVL9 HOMOLOG"/>
    <property type="match status" value="1"/>
</dbReference>
<dbReference type="InterPro" id="IPR051731">
    <property type="entry name" value="DENND11/AVL9_GEFs"/>
</dbReference>